<reference evidence="1 2" key="1">
    <citation type="submission" date="2023-09" db="EMBL/GenBank/DDBJ databases">
        <title>Nesidiocoris tenuis whole genome shotgun sequence.</title>
        <authorList>
            <person name="Shibata T."/>
            <person name="Shimoda M."/>
            <person name="Kobayashi T."/>
            <person name="Uehara T."/>
        </authorList>
    </citation>
    <scope>NUCLEOTIDE SEQUENCE [LARGE SCALE GENOMIC DNA]</scope>
    <source>
        <strain evidence="1 2">Japan</strain>
    </source>
</reference>
<protein>
    <submittedName>
        <fullName evidence="1">ATP synthase</fullName>
    </submittedName>
</protein>
<dbReference type="EMBL" id="AP028912">
    <property type="protein sequence ID" value="BES93491.1"/>
    <property type="molecule type" value="Genomic_DNA"/>
</dbReference>
<accession>A0ABN7AMM0</accession>
<dbReference type="InterPro" id="IPR032675">
    <property type="entry name" value="LRR_dom_sf"/>
</dbReference>
<evidence type="ECO:0000313" key="1">
    <source>
        <dbReference type="EMBL" id="BES93491.1"/>
    </source>
</evidence>
<dbReference type="Gene3D" id="3.80.10.10">
    <property type="entry name" value="Ribonuclease Inhibitor"/>
    <property type="match status" value="1"/>
</dbReference>
<name>A0ABN7AMM0_9HEMI</name>
<sequence>MLFKACKLLIPRPTFEKRTFFGALNAIFNSVSTDRIKQVGPDRACAEWLMRNGAHIRWLGQEDFVAHYNSLPLDPEEHGSYHIEEIFARDATISHHGFPHLRGCNYIKRISLIRCAYLTDRCIEQLTNVHGSLLDVDIRDCQELTKNGLLKLGEINLENLRSIRIGSMLEPTELDDVVLSLQKRLPKVSVELMAEEQN</sequence>
<proteinExistence type="predicted"/>
<dbReference type="Proteomes" id="UP001307889">
    <property type="component" value="Chromosome 4"/>
</dbReference>
<gene>
    <name evidence="1" type="ORF">NTJ_06300</name>
</gene>
<organism evidence="1 2">
    <name type="scientific">Nesidiocoris tenuis</name>
    <dbReference type="NCBI Taxonomy" id="355587"/>
    <lineage>
        <taxon>Eukaryota</taxon>
        <taxon>Metazoa</taxon>
        <taxon>Ecdysozoa</taxon>
        <taxon>Arthropoda</taxon>
        <taxon>Hexapoda</taxon>
        <taxon>Insecta</taxon>
        <taxon>Pterygota</taxon>
        <taxon>Neoptera</taxon>
        <taxon>Paraneoptera</taxon>
        <taxon>Hemiptera</taxon>
        <taxon>Heteroptera</taxon>
        <taxon>Panheteroptera</taxon>
        <taxon>Cimicomorpha</taxon>
        <taxon>Miridae</taxon>
        <taxon>Dicyphina</taxon>
        <taxon>Nesidiocoris</taxon>
    </lineage>
</organism>
<dbReference type="SUPFAM" id="SSF52047">
    <property type="entry name" value="RNI-like"/>
    <property type="match status" value="1"/>
</dbReference>
<keyword evidence="2" id="KW-1185">Reference proteome</keyword>
<evidence type="ECO:0000313" key="2">
    <source>
        <dbReference type="Proteomes" id="UP001307889"/>
    </source>
</evidence>